<evidence type="ECO:0000313" key="2">
    <source>
        <dbReference type="Proteomes" id="UP000683360"/>
    </source>
</evidence>
<protein>
    <submittedName>
        <fullName evidence="1">Uncharacterized protein</fullName>
    </submittedName>
</protein>
<reference evidence="1" key="1">
    <citation type="submission" date="2021-03" db="EMBL/GenBank/DDBJ databases">
        <authorList>
            <person name="Bekaert M."/>
        </authorList>
    </citation>
    <scope>NUCLEOTIDE SEQUENCE</scope>
</reference>
<dbReference type="OrthoDB" id="6078482at2759"/>
<keyword evidence="2" id="KW-1185">Reference proteome</keyword>
<comment type="caution">
    <text evidence="1">The sequence shown here is derived from an EMBL/GenBank/DDBJ whole genome shotgun (WGS) entry which is preliminary data.</text>
</comment>
<proteinExistence type="predicted"/>
<sequence length="458" mass="53784">MQFIRMTSTKELLRTGFHRIWRPHNGKLSNLTDIPGEQQYMECVNLTTVKHLDTSLKCFRNEKLEAKTYKEFSVLESQDINAVCFYCDGSNSENENFNKNTLNDQSSHGSVKFMVDAKYMMNNVSNWNIYFIEVIDMDFYSVARLLITTARYETFPKMDIYTRNAPLYQDKNKLYCLSCYENYNGKKVKYLVEIIIEDEVLTTIPYWNELTVSVIKHEGHRRFKCKRVLDREKSLCMLVSKEDCLAGIIAWMVVRKRLNVYNKFDYTTKRRLSAVHSVIKTKYPPRTPVSDDDNSQMSISDIECESENSSISTENSLHFDMDTKLNAVCDYIANTFYFSDSSIDVTSLQCALENCDLNVTFPTKTEIMACLVLVLKSVNDPLLLYEEENRRKILLGMIPCVRFIKQKYQSLPECKHEWCVHDDYIKCPDVERTLYGYLLYTLERWQNEDSQIYIRDKT</sequence>
<gene>
    <name evidence="1" type="ORF">MEDL_19598</name>
</gene>
<dbReference type="Proteomes" id="UP000683360">
    <property type="component" value="Unassembled WGS sequence"/>
</dbReference>
<dbReference type="AlphaFoldDB" id="A0A8S3R973"/>
<evidence type="ECO:0000313" key="1">
    <source>
        <dbReference type="EMBL" id="CAG2205193.1"/>
    </source>
</evidence>
<organism evidence="1 2">
    <name type="scientific">Mytilus edulis</name>
    <name type="common">Blue mussel</name>
    <dbReference type="NCBI Taxonomy" id="6550"/>
    <lineage>
        <taxon>Eukaryota</taxon>
        <taxon>Metazoa</taxon>
        <taxon>Spiralia</taxon>
        <taxon>Lophotrochozoa</taxon>
        <taxon>Mollusca</taxon>
        <taxon>Bivalvia</taxon>
        <taxon>Autobranchia</taxon>
        <taxon>Pteriomorphia</taxon>
        <taxon>Mytilida</taxon>
        <taxon>Mytiloidea</taxon>
        <taxon>Mytilidae</taxon>
        <taxon>Mytilinae</taxon>
        <taxon>Mytilus</taxon>
    </lineage>
</organism>
<dbReference type="EMBL" id="CAJPWZ010001017">
    <property type="protein sequence ID" value="CAG2205193.1"/>
    <property type="molecule type" value="Genomic_DNA"/>
</dbReference>
<accession>A0A8S3R973</accession>
<name>A0A8S3R973_MYTED</name>